<dbReference type="EMBL" id="CM023490">
    <property type="protein sequence ID" value="KAH6943757.1"/>
    <property type="molecule type" value="Genomic_DNA"/>
</dbReference>
<gene>
    <name evidence="1" type="ORF">HPB50_026933</name>
</gene>
<organism evidence="1 2">
    <name type="scientific">Hyalomma asiaticum</name>
    <name type="common">Tick</name>
    <dbReference type="NCBI Taxonomy" id="266040"/>
    <lineage>
        <taxon>Eukaryota</taxon>
        <taxon>Metazoa</taxon>
        <taxon>Ecdysozoa</taxon>
        <taxon>Arthropoda</taxon>
        <taxon>Chelicerata</taxon>
        <taxon>Arachnida</taxon>
        <taxon>Acari</taxon>
        <taxon>Parasitiformes</taxon>
        <taxon>Ixodida</taxon>
        <taxon>Ixodoidea</taxon>
        <taxon>Ixodidae</taxon>
        <taxon>Hyalomminae</taxon>
        <taxon>Hyalomma</taxon>
    </lineage>
</organism>
<reference evidence="1" key="1">
    <citation type="submission" date="2020-05" db="EMBL/GenBank/DDBJ databases">
        <title>Large-scale comparative analyses of tick genomes elucidate their genetic diversity and vector capacities.</title>
        <authorList>
            <person name="Jia N."/>
            <person name="Wang J."/>
            <person name="Shi W."/>
            <person name="Du L."/>
            <person name="Sun Y."/>
            <person name="Zhan W."/>
            <person name="Jiang J."/>
            <person name="Wang Q."/>
            <person name="Zhang B."/>
            <person name="Ji P."/>
            <person name="Sakyi L.B."/>
            <person name="Cui X."/>
            <person name="Yuan T."/>
            <person name="Jiang B."/>
            <person name="Yang W."/>
            <person name="Lam T.T.-Y."/>
            <person name="Chang Q."/>
            <person name="Ding S."/>
            <person name="Wang X."/>
            <person name="Zhu J."/>
            <person name="Ruan X."/>
            <person name="Zhao L."/>
            <person name="Wei J."/>
            <person name="Que T."/>
            <person name="Du C."/>
            <person name="Cheng J."/>
            <person name="Dai P."/>
            <person name="Han X."/>
            <person name="Huang E."/>
            <person name="Gao Y."/>
            <person name="Liu J."/>
            <person name="Shao H."/>
            <person name="Ye R."/>
            <person name="Li L."/>
            <person name="Wei W."/>
            <person name="Wang X."/>
            <person name="Wang C."/>
            <person name="Yang T."/>
            <person name="Huo Q."/>
            <person name="Li W."/>
            <person name="Guo W."/>
            <person name="Chen H."/>
            <person name="Zhou L."/>
            <person name="Ni X."/>
            <person name="Tian J."/>
            <person name="Zhou Y."/>
            <person name="Sheng Y."/>
            <person name="Liu T."/>
            <person name="Pan Y."/>
            <person name="Xia L."/>
            <person name="Li J."/>
            <person name="Zhao F."/>
            <person name="Cao W."/>
        </authorList>
    </citation>
    <scope>NUCLEOTIDE SEQUENCE</scope>
    <source>
        <strain evidence="1">Hyas-2018</strain>
    </source>
</reference>
<keyword evidence="2" id="KW-1185">Reference proteome</keyword>
<dbReference type="Proteomes" id="UP000821845">
    <property type="component" value="Chromosome 10"/>
</dbReference>
<protein>
    <submittedName>
        <fullName evidence="1">Uncharacterized protein</fullName>
    </submittedName>
</protein>
<evidence type="ECO:0000313" key="1">
    <source>
        <dbReference type="EMBL" id="KAH6943757.1"/>
    </source>
</evidence>
<comment type="caution">
    <text evidence="1">The sequence shown here is derived from an EMBL/GenBank/DDBJ whole genome shotgun (WGS) entry which is preliminary data.</text>
</comment>
<sequence length="257" mass="29030">MLGAVPLASDSNVQLRFLAPDDAPEVRRLCTDWFPIEYPDSWYHDITSNPRFFALAAMYGGRIIGLIVAESKAQSQCNREDAGLLAANFPPAAQVAYILTLGVVRECRRNGIATLLLDSLLAHLSQQQPQSGGGTCKAVYLHVLASNTCAIQFYERRRFRPHAFLPLYYSVRGTPRDGYSYVLYINGGHPPWTLLYPLLALMFRRHCPNDRGMDQGHIYLLYMTSFKILNMLLIQSEYLRSAFELDLHVINANIDSK</sequence>
<proteinExistence type="predicted"/>
<accession>A0ACB7T889</accession>
<evidence type="ECO:0000313" key="2">
    <source>
        <dbReference type="Proteomes" id="UP000821845"/>
    </source>
</evidence>
<name>A0ACB7T889_HYAAI</name>